<protein>
    <submittedName>
        <fullName evidence="1">Uncharacterized protein</fullName>
    </submittedName>
</protein>
<reference evidence="1" key="3">
    <citation type="submission" date="2023-05" db="EMBL/GenBank/DDBJ databases">
        <authorList>
            <person name="Smith C.H."/>
        </authorList>
    </citation>
    <scope>NUCLEOTIDE SEQUENCE</scope>
    <source>
        <strain evidence="1">CHS0354</strain>
        <tissue evidence="1">Mantle</tissue>
    </source>
</reference>
<evidence type="ECO:0000313" key="2">
    <source>
        <dbReference type="Proteomes" id="UP001195483"/>
    </source>
</evidence>
<accession>A0AAE0SJ77</accession>
<organism evidence="1 2">
    <name type="scientific">Potamilus streckersoni</name>
    <dbReference type="NCBI Taxonomy" id="2493646"/>
    <lineage>
        <taxon>Eukaryota</taxon>
        <taxon>Metazoa</taxon>
        <taxon>Spiralia</taxon>
        <taxon>Lophotrochozoa</taxon>
        <taxon>Mollusca</taxon>
        <taxon>Bivalvia</taxon>
        <taxon>Autobranchia</taxon>
        <taxon>Heteroconchia</taxon>
        <taxon>Palaeoheterodonta</taxon>
        <taxon>Unionida</taxon>
        <taxon>Unionoidea</taxon>
        <taxon>Unionidae</taxon>
        <taxon>Ambleminae</taxon>
        <taxon>Lampsilini</taxon>
        <taxon>Potamilus</taxon>
    </lineage>
</organism>
<dbReference type="AlphaFoldDB" id="A0AAE0SJ77"/>
<dbReference type="Proteomes" id="UP001195483">
    <property type="component" value="Unassembled WGS sequence"/>
</dbReference>
<name>A0AAE0SJ77_9BIVA</name>
<comment type="caution">
    <text evidence="1">The sequence shown here is derived from an EMBL/GenBank/DDBJ whole genome shotgun (WGS) entry which is preliminary data.</text>
</comment>
<reference evidence="1" key="1">
    <citation type="journal article" date="2021" name="Genome Biol. Evol.">
        <title>A High-Quality Reference Genome for a Parasitic Bivalve with Doubly Uniparental Inheritance (Bivalvia: Unionida).</title>
        <authorList>
            <person name="Smith C.H."/>
        </authorList>
    </citation>
    <scope>NUCLEOTIDE SEQUENCE</scope>
    <source>
        <strain evidence="1">CHS0354</strain>
    </source>
</reference>
<sequence>MDARTSGHCAGAYSIEKFAPTTQPKKYEEVGFDPLAQTAMTQTSSMQNVQDGVKHSTKPVQMLLYPFFSFVRRRWVTLDVGTGCVRPSSGCEQPLSVTENTIILIAIASTVRIKATAMFAEEFPQYLG</sequence>
<dbReference type="EMBL" id="JAEAOA010000714">
    <property type="protein sequence ID" value="KAK3592929.1"/>
    <property type="molecule type" value="Genomic_DNA"/>
</dbReference>
<reference evidence="1" key="2">
    <citation type="journal article" date="2021" name="Genome Biol. Evol.">
        <title>Developing a high-quality reference genome for a parasitic bivalve with doubly uniparental inheritance (Bivalvia: Unionida).</title>
        <authorList>
            <person name="Smith C.H."/>
        </authorList>
    </citation>
    <scope>NUCLEOTIDE SEQUENCE</scope>
    <source>
        <strain evidence="1">CHS0354</strain>
        <tissue evidence="1">Mantle</tissue>
    </source>
</reference>
<proteinExistence type="predicted"/>
<gene>
    <name evidence="1" type="ORF">CHS0354_011729</name>
</gene>
<keyword evidence="2" id="KW-1185">Reference proteome</keyword>
<evidence type="ECO:0000313" key="1">
    <source>
        <dbReference type="EMBL" id="KAK3592929.1"/>
    </source>
</evidence>